<gene>
    <name evidence="5" type="ORF">M136_5026</name>
</gene>
<evidence type="ECO:0000256" key="1">
    <source>
        <dbReference type="ARBA" id="ARBA00010529"/>
    </source>
</evidence>
<dbReference type="SUPFAM" id="SSF47729">
    <property type="entry name" value="IHF-like DNA-binding proteins"/>
    <property type="match status" value="1"/>
</dbReference>
<organism evidence="5 6">
    <name type="scientific">Bacteroides fragilis str. S36L11</name>
    <dbReference type="NCBI Taxonomy" id="1339327"/>
    <lineage>
        <taxon>Bacteria</taxon>
        <taxon>Pseudomonadati</taxon>
        <taxon>Bacteroidota</taxon>
        <taxon>Bacteroidia</taxon>
        <taxon>Bacteroidales</taxon>
        <taxon>Bacteroidaceae</taxon>
        <taxon>Bacteroides</taxon>
    </lineage>
</organism>
<dbReference type="PANTHER" id="PTHR33175:SF3">
    <property type="entry name" value="DNA-BINDING PROTEIN HU-BETA"/>
    <property type="match status" value="1"/>
</dbReference>
<dbReference type="Proteomes" id="UP000022082">
    <property type="component" value="Unassembled WGS sequence"/>
</dbReference>
<dbReference type="PATRIC" id="fig|1339327.3.peg.286"/>
<dbReference type="EMBL" id="JGDJ01000062">
    <property type="protein sequence ID" value="EXZ31213.1"/>
    <property type="molecule type" value="Genomic_DNA"/>
</dbReference>
<dbReference type="SMART" id="SM00411">
    <property type="entry name" value="BHL"/>
    <property type="match status" value="1"/>
</dbReference>
<comment type="similarity">
    <text evidence="1 4">Belongs to the bacterial histone-like protein family.</text>
</comment>
<proteinExistence type="inferred from homology"/>
<dbReference type="CDD" id="cd13836">
    <property type="entry name" value="IHF_B"/>
    <property type="match status" value="1"/>
</dbReference>
<dbReference type="RefSeq" id="WP_005868774.1">
    <property type="nucleotide sequence ID" value="NZ_JGDJ01000062.1"/>
</dbReference>
<dbReference type="GeneID" id="43186569"/>
<name>A0A015XHV7_BACFG</name>
<sequence length="94" mass="10441">MTKSEIVKEISARTGIDGKAVLAVLEGFMNEVKTSLGKEENVYLRGFGSFIVKKRAQKTARNISKNTTMIIPAHNIPAFKPSDEFLKMVKQQNA</sequence>
<dbReference type="InterPro" id="IPR000119">
    <property type="entry name" value="Hist_DNA-bd"/>
</dbReference>
<keyword evidence="2" id="KW-0226">DNA condensation</keyword>
<dbReference type="GO" id="GO:0005829">
    <property type="term" value="C:cytosol"/>
    <property type="evidence" value="ECO:0007669"/>
    <property type="project" value="TreeGrafter"/>
</dbReference>
<protein>
    <submittedName>
        <fullName evidence="5">Bacterial DNA-binding family protein</fullName>
    </submittedName>
</protein>
<dbReference type="Gene3D" id="4.10.520.10">
    <property type="entry name" value="IHF-like DNA-binding proteins"/>
    <property type="match status" value="1"/>
</dbReference>
<reference evidence="5 6" key="1">
    <citation type="submission" date="2014-02" db="EMBL/GenBank/DDBJ databases">
        <authorList>
            <person name="Sears C."/>
            <person name="Carroll K."/>
            <person name="Sack B.R."/>
            <person name="Qadri F."/>
            <person name="Myers L.L."/>
            <person name="Chung G.-T."/>
            <person name="Escheverria P."/>
            <person name="Fraser C.M."/>
            <person name="Sadzewicz L."/>
            <person name="Shefchek K.A."/>
            <person name="Tallon L."/>
            <person name="Das S.P."/>
            <person name="Daugherty S."/>
            <person name="Mongodin E.F."/>
        </authorList>
    </citation>
    <scope>NUCLEOTIDE SEQUENCE [LARGE SCALE GENOMIC DNA]</scope>
    <source>
        <strain evidence="5 6">S36L11</strain>
    </source>
</reference>
<comment type="caution">
    <text evidence="5">The sequence shown here is derived from an EMBL/GenBank/DDBJ whole genome shotgun (WGS) entry which is preliminary data.</text>
</comment>
<dbReference type="GO" id="GO:0003677">
    <property type="term" value="F:DNA binding"/>
    <property type="evidence" value="ECO:0007669"/>
    <property type="project" value="UniProtKB-KW"/>
</dbReference>
<dbReference type="GO" id="GO:0030261">
    <property type="term" value="P:chromosome condensation"/>
    <property type="evidence" value="ECO:0007669"/>
    <property type="project" value="UniProtKB-KW"/>
</dbReference>
<dbReference type="AlphaFoldDB" id="A0A015XHV7"/>
<keyword evidence="3 5" id="KW-0238">DNA-binding</keyword>
<dbReference type="GO" id="GO:0030527">
    <property type="term" value="F:structural constituent of chromatin"/>
    <property type="evidence" value="ECO:0007669"/>
    <property type="project" value="InterPro"/>
</dbReference>
<dbReference type="FunFam" id="4.10.520.10:FF:000007">
    <property type="entry name" value="Integration host factor subunit beta"/>
    <property type="match status" value="1"/>
</dbReference>
<dbReference type="PANTHER" id="PTHR33175">
    <property type="entry name" value="DNA-BINDING PROTEIN HU"/>
    <property type="match status" value="1"/>
</dbReference>
<dbReference type="Pfam" id="PF00216">
    <property type="entry name" value="Bac_DNA_binding"/>
    <property type="match status" value="1"/>
</dbReference>
<evidence type="ECO:0000256" key="3">
    <source>
        <dbReference type="ARBA" id="ARBA00023125"/>
    </source>
</evidence>
<evidence type="ECO:0000313" key="6">
    <source>
        <dbReference type="Proteomes" id="UP000022082"/>
    </source>
</evidence>
<accession>A0A015XHV7</accession>
<evidence type="ECO:0000313" key="5">
    <source>
        <dbReference type="EMBL" id="EXZ31213.1"/>
    </source>
</evidence>
<dbReference type="InterPro" id="IPR010992">
    <property type="entry name" value="IHF-like_DNA-bd_dom_sf"/>
</dbReference>
<evidence type="ECO:0000256" key="2">
    <source>
        <dbReference type="ARBA" id="ARBA00023067"/>
    </source>
</evidence>
<evidence type="ECO:0000256" key="4">
    <source>
        <dbReference type="RuleBase" id="RU003939"/>
    </source>
</evidence>